<dbReference type="InterPro" id="IPR036812">
    <property type="entry name" value="NAD(P)_OxRdtase_dom_sf"/>
</dbReference>
<dbReference type="OrthoDB" id="7238at2157"/>
<proteinExistence type="predicted"/>
<dbReference type="AlphaFoldDB" id="A0A8T4GU31"/>
<dbReference type="SUPFAM" id="SSF51430">
    <property type="entry name" value="NAD(P)-linked oxidoreductase"/>
    <property type="match status" value="1"/>
</dbReference>
<dbReference type="Proteomes" id="UP000823736">
    <property type="component" value="Unassembled WGS sequence"/>
</dbReference>
<dbReference type="PANTHER" id="PTHR43312:SF1">
    <property type="entry name" value="NADP-DEPENDENT OXIDOREDUCTASE DOMAIN-CONTAINING PROTEIN"/>
    <property type="match status" value="1"/>
</dbReference>
<evidence type="ECO:0000313" key="2">
    <source>
        <dbReference type="EMBL" id="MBP1985900.1"/>
    </source>
</evidence>
<gene>
    <name evidence="2" type="ORF">J2753_000373</name>
</gene>
<keyword evidence="3" id="KW-1185">Reference proteome</keyword>
<dbReference type="Pfam" id="PF00248">
    <property type="entry name" value="Aldo_ket_red"/>
    <property type="match status" value="1"/>
</dbReference>
<evidence type="ECO:0000313" key="3">
    <source>
        <dbReference type="Proteomes" id="UP000823736"/>
    </source>
</evidence>
<comment type="caution">
    <text evidence="2">The sequence shown here is derived from an EMBL/GenBank/DDBJ whole genome shotgun (WGS) entry which is preliminary data.</text>
</comment>
<name>A0A8T4GU31_9EURY</name>
<dbReference type="RefSeq" id="WP_209489899.1">
    <property type="nucleotide sequence ID" value="NZ_JAGGLC010000001.1"/>
</dbReference>
<dbReference type="PANTHER" id="PTHR43312">
    <property type="entry name" value="D-THREO-ALDOSE 1-DEHYDROGENASE"/>
    <property type="match status" value="1"/>
</dbReference>
<evidence type="ECO:0000259" key="1">
    <source>
        <dbReference type="Pfam" id="PF00248"/>
    </source>
</evidence>
<reference evidence="2" key="1">
    <citation type="submission" date="2021-03" db="EMBL/GenBank/DDBJ databases">
        <title>Genomic Encyclopedia of Type Strains, Phase IV (KMG-IV): sequencing the most valuable type-strain genomes for metagenomic binning, comparative biology and taxonomic classification.</title>
        <authorList>
            <person name="Goeker M."/>
        </authorList>
    </citation>
    <scope>NUCLEOTIDE SEQUENCE</scope>
    <source>
        <strain evidence="2">DSM 26232</strain>
    </source>
</reference>
<accession>A0A8T4GU31</accession>
<dbReference type="InterPro" id="IPR053135">
    <property type="entry name" value="AKR2_Oxidoreductase"/>
</dbReference>
<dbReference type="CDD" id="cd19099">
    <property type="entry name" value="AKR_unchar"/>
    <property type="match status" value="1"/>
</dbReference>
<organism evidence="2 3">
    <name type="scientific">Halolamina salifodinae</name>
    <dbReference type="NCBI Taxonomy" id="1202767"/>
    <lineage>
        <taxon>Archaea</taxon>
        <taxon>Methanobacteriati</taxon>
        <taxon>Methanobacteriota</taxon>
        <taxon>Stenosarchaea group</taxon>
        <taxon>Halobacteria</taxon>
        <taxon>Halobacteriales</taxon>
        <taxon>Haloferacaceae</taxon>
    </lineage>
</organism>
<dbReference type="InterPro" id="IPR023210">
    <property type="entry name" value="NADP_OxRdtase_dom"/>
</dbReference>
<dbReference type="EMBL" id="JAGGLC010000001">
    <property type="protein sequence ID" value="MBP1985900.1"/>
    <property type="molecule type" value="Genomic_DNA"/>
</dbReference>
<dbReference type="Gene3D" id="3.20.20.100">
    <property type="entry name" value="NADP-dependent oxidoreductase domain"/>
    <property type="match status" value="1"/>
</dbReference>
<feature type="domain" description="NADP-dependent oxidoreductase" evidence="1">
    <location>
        <begin position="34"/>
        <end position="211"/>
    </location>
</feature>
<sequence>MATHDATWRYRDRFGDRYGRTYFRRFGPGVVSSIGAGSYRGAPTVAVDERHHDALVTALENGCNVLDTAPDYRCGRAERVVGDALAAAAVDREAVALATKGGFVPFDGERPPDPSAYVREQFIETGLVDPADLARGSHAMTPDFLDAMLDRSLDALGVDSVDCYYVHNPETQLEARSREDVYDQLRDAFEYLEGQIDAGRIGRYGVASWEAFRVPEDHDQHLSLSRVLACAESAGKAAGGDPDEHGLEALQLPFNVHMADAFTAAHHADPESGEAVSALEFAHREGLSVAASSALMGGDLVGGIPEEIAAELAGDSPAQRAINFARSAPAVVTALVGMGRPSHVREDLAAGTFDPLGASAFDAVFE</sequence>
<protein>
    <submittedName>
        <fullName evidence="2">Aryl-alcohol dehydrogenase-like predicted oxidoreductase</fullName>
    </submittedName>
</protein>